<protein>
    <recommendedName>
        <fullName evidence="8">ATP-dependent (S)-NAD(P)H-hydrate dehydratase</fullName>
        <ecNumber evidence="8">4.2.1.93</ecNumber>
    </recommendedName>
    <alternativeName>
        <fullName evidence="8">ATP-dependent NAD(P)HX dehydratase</fullName>
    </alternativeName>
</protein>
<feature type="binding site" evidence="8">
    <location>
        <begin position="260"/>
        <end position="264"/>
    </location>
    <ligand>
        <name>ATP</name>
        <dbReference type="ChEBI" id="CHEBI:30616"/>
    </ligand>
</feature>
<dbReference type="GO" id="GO:0005524">
    <property type="term" value="F:ATP binding"/>
    <property type="evidence" value="ECO:0007669"/>
    <property type="project" value="UniProtKB-KW"/>
</dbReference>
<keyword evidence="1 8" id="KW-0597">Phosphoprotein</keyword>
<evidence type="ECO:0000256" key="6">
    <source>
        <dbReference type="ARBA" id="ARBA00023239"/>
    </source>
</evidence>
<dbReference type="InterPro" id="IPR000631">
    <property type="entry name" value="CARKD"/>
</dbReference>
<dbReference type="CDD" id="cd01171">
    <property type="entry name" value="YXKO-related"/>
    <property type="match status" value="1"/>
</dbReference>
<evidence type="ECO:0000313" key="12">
    <source>
        <dbReference type="RefSeq" id="XP_048267313.1"/>
    </source>
</evidence>
<dbReference type="AlphaFoldDB" id="A0A9C6SE81"/>
<feature type="binding site" evidence="8">
    <location>
        <position position="292"/>
    </location>
    <ligand>
        <name>(6S)-NADPHX</name>
        <dbReference type="ChEBI" id="CHEBI:64076"/>
    </ligand>
</feature>
<organism evidence="11 12">
    <name type="scientific">Bombus terrestris</name>
    <name type="common">Buff-tailed bumblebee</name>
    <name type="synonym">Apis terrestris</name>
    <dbReference type="NCBI Taxonomy" id="30195"/>
    <lineage>
        <taxon>Eukaryota</taxon>
        <taxon>Metazoa</taxon>
        <taxon>Ecdysozoa</taxon>
        <taxon>Arthropoda</taxon>
        <taxon>Hexapoda</taxon>
        <taxon>Insecta</taxon>
        <taxon>Pterygota</taxon>
        <taxon>Neoptera</taxon>
        <taxon>Endopterygota</taxon>
        <taxon>Hymenoptera</taxon>
        <taxon>Apocrita</taxon>
        <taxon>Aculeata</taxon>
        <taxon>Apoidea</taxon>
        <taxon>Anthophila</taxon>
        <taxon>Apidae</taxon>
        <taxon>Bombus</taxon>
        <taxon>Bombus</taxon>
    </lineage>
</organism>
<evidence type="ECO:0000256" key="1">
    <source>
        <dbReference type="ARBA" id="ARBA00022553"/>
    </source>
</evidence>
<dbReference type="CTD" id="55739"/>
<keyword evidence="9" id="KW-0472">Membrane</keyword>
<evidence type="ECO:0000256" key="5">
    <source>
        <dbReference type="ARBA" id="ARBA00023027"/>
    </source>
</evidence>
<dbReference type="OrthoDB" id="8110916at2759"/>
<evidence type="ECO:0000256" key="2">
    <source>
        <dbReference type="ARBA" id="ARBA00022741"/>
    </source>
</evidence>
<name>A0A9C6SE81_BOMTE</name>
<dbReference type="PANTHER" id="PTHR12592">
    <property type="entry name" value="ATP-DEPENDENT (S)-NAD(P)H-HYDRATE DEHYDRATASE FAMILY MEMBER"/>
    <property type="match status" value="1"/>
</dbReference>
<dbReference type="NCBIfam" id="TIGR00196">
    <property type="entry name" value="yjeF_cterm"/>
    <property type="match status" value="1"/>
</dbReference>
<dbReference type="GeneID" id="100648143"/>
<proteinExistence type="inferred from homology"/>
<feature type="transmembrane region" description="Helical" evidence="9">
    <location>
        <begin position="6"/>
        <end position="23"/>
    </location>
</feature>
<dbReference type="PROSITE" id="PS51383">
    <property type="entry name" value="YJEF_C_3"/>
    <property type="match status" value="1"/>
</dbReference>
<dbReference type="GO" id="GO:0046496">
    <property type="term" value="P:nicotinamide nucleotide metabolic process"/>
    <property type="evidence" value="ECO:0007669"/>
    <property type="project" value="UniProtKB-UniRule"/>
</dbReference>
<evidence type="ECO:0000256" key="7">
    <source>
        <dbReference type="ARBA" id="ARBA00047472"/>
    </source>
</evidence>
<keyword evidence="9" id="KW-0812">Transmembrane</keyword>
<evidence type="ECO:0000313" key="11">
    <source>
        <dbReference type="Proteomes" id="UP000835206"/>
    </source>
</evidence>
<dbReference type="Gene3D" id="3.40.1190.20">
    <property type="match status" value="1"/>
</dbReference>
<keyword evidence="4" id="KW-0521">NADP</keyword>
<feature type="binding site" evidence="8">
    <location>
        <begin position="282"/>
        <end position="291"/>
    </location>
    <ligand>
        <name>ATP</name>
        <dbReference type="ChEBI" id="CHEBI:30616"/>
    </ligand>
</feature>
<dbReference type="EC" id="4.2.1.93" evidence="8"/>
<feature type="binding site" evidence="8">
    <location>
        <begin position="217"/>
        <end position="223"/>
    </location>
    <ligand>
        <name>(6S)-NADPHX</name>
        <dbReference type="ChEBI" id="CHEBI:64076"/>
    </ligand>
</feature>
<evidence type="ECO:0000256" key="9">
    <source>
        <dbReference type="SAM" id="Phobius"/>
    </source>
</evidence>
<keyword evidence="5 8" id="KW-0520">NAD</keyword>
<comment type="catalytic activity">
    <reaction evidence="8">
        <text>(6S)-NADHX + ATP = ADP + phosphate + NADH + H(+)</text>
        <dbReference type="Rhea" id="RHEA:19017"/>
        <dbReference type="ChEBI" id="CHEBI:15378"/>
        <dbReference type="ChEBI" id="CHEBI:30616"/>
        <dbReference type="ChEBI" id="CHEBI:43474"/>
        <dbReference type="ChEBI" id="CHEBI:57945"/>
        <dbReference type="ChEBI" id="CHEBI:64074"/>
        <dbReference type="ChEBI" id="CHEBI:456216"/>
        <dbReference type="EC" id="4.2.1.93"/>
    </reaction>
</comment>
<comment type="similarity">
    <text evidence="8">Belongs to the NnrD/CARKD family.</text>
</comment>
<dbReference type="Proteomes" id="UP000835206">
    <property type="component" value="Chromosome 13"/>
</dbReference>
<reference evidence="12" key="1">
    <citation type="submission" date="2025-08" db="UniProtKB">
        <authorList>
            <consortium name="RefSeq"/>
        </authorList>
    </citation>
    <scope>IDENTIFICATION</scope>
</reference>
<comment type="catalytic activity">
    <reaction evidence="7 8">
        <text>(6S)-NADPHX + ATP = ADP + phosphate + NADPH + H(+)</text>
        <dbReference type="Rhea" id="RHEA:32231"/>
        <dbReference type="ChEBI" id="CHEBI:15378"/>
        <dbReference type="ChEBI" id="CHEBI:30616"/>
        <dbReference type="ChEBI" id="CHEBI:43474"/>
        <dbReference type="ChEBI" id="CHEBI:57783"/>
        <dbReference type="ChEBI" id="CHEBI:64076"/>
        <dbReference type="ChEBI" id="CHEBI:456216"/>
        <dbReference type="EC" id="4.2.1.93"/>
    </reaction>
</comment>
<dbReference type="GO" id="GO:0110051">
    <property type="term" value="P:metabolite repair"/>
    <property type="evidence" value="ECO:0007669"/>
    <property type="project" value="TreeGrafter"/>
</dbReference>
<evidence type="ECO:0000256" key="4">
    <source>
        <dbReference type="ARBA" id="ARBA00022857"/>
    </source>
</evidence>
<gene>
    <name evidence="12" type="primary">LOC100648143</name>
</gene>
<keyword evidence="9" id="KW-1133">Transmembrane helix</keyword>
<keyword evidence="2 8" id="KW-0547">Nucleotide-binding</keyword>
<feature type="domain" description="YjeF C-terminal" evidence="10">
    <location>
        <begin position="64"/>
        <end position="360"/>
    </location>
</feature>
<dbReference type="SUPFAM" id="SSF53613">
    <property type="entry name" value="Ribokinase-like"/>
    <property type="match status" value="1"/>
</dbReference>
<keyword evidence="3 8" id="KW-0067">ATP-binding</keyword>
<evidence type="ECO:0000259" key="10">
    <source>
        <dbReference type="PROSITE" id="PS51383"/>
    </source>
</evidence>
<comment type="cofactor">
    <cofactor evidence="8">
        <name>Mg(2+)</name>
        <dbReference type="ChEBI" id="CHEBI:18420"/>
    </cofactor>
</comment>
<accession>A0A9C6SE81</accession>
<dbReference type="InterPro" id="IPR017953">
    <property type="entry name" value="Carbohydrate_kinase_pred_CS"/>
</dbReference>
<feature type="binding site" evidence="8">
    <location>
        <position position="164"/>
    </location>
    <ligand>
        <name>(6S)-NADPHX</name>
        <dbReference type="ChEBI" id="CHEBI:64076"/>
    </ligand>
</feature>
<keyword evidence="11" id="KW-1185">Reference proteome</keyword>
<dbReference type="InterPro" id="IPR029056">
    <property type="entry name" value="Ribokinase-like"/>
</dbReference>
<dbReference type="HAMAP" id="MF_01965">
    <property type="entry name" value="NADHX_dehydratase"/>
    <property type="match status" value="1"/>
</dbReference>
<dbReference type="PROSITE" id="PS01049">
    <property type="entry name" value="YJEF_C_1"/>
    <property type="match status" value="1"/>
</dbReference>
<dbReference type="RefSeq" id="XP_048267313.1">
    <property type="nucleotide sequence ID" value="XM_048411356.1"/>
</dbReference>
<dbReference type="GO" id="GO:0047453">
    <property type="term" value="F:ATP-dependent NAD(P)H-hydrate dehydratase activity"/>
    <property type="evidence" value="ECO:0007669"/>
    <property type="project" value="UniProtKB-UniRule"/>
</dbReference>
<dbReference type="FunFam" id="3.40.1190.20:FF:000023">
    <property type="entry name" value="ATP-dependent (S)-NAD(P)H-hydrate dehydratase"/>
    <property type="match status" value="1"/>
</dbReference>
<evidence type="ECO:0000256" key="8">
    <source>
        <dbReference type="HAMAP-Rule" id="MF_03157"/>
    </source>
</evidence>
<dbReference type="PANTHER" id="PTHR12592:SF0">
    <property type="entry name" value="ATP-DEPENDENT (S)-NAD(P)H-HYDRATE DEHYDRATASE"/>
    <property type="match status" value="1"/>
</dbReference>
<dbReference type="KEGG" id="bter:100648143"/>
<sequence length="367" mass="40579">MYLFIYTIVIICILYLLYIQLLLKNMYFATNDKIYMLGKFAYRNLVKCPLVSTMATSVSVDERMLKGIRKIIPNLNNTKYKGQDGRIGIFGGSVEYTGAPYYAAMSALRTGCDLVHIFCVKDASIPLKSFSPEPIVHPVLDQYDAIKQIRPWLDRLHVIVIGPGLGRDDKIFKTIVELISICRDMKKPLVIDADGLFLISQKPDIIKEYPGVILTPNAMEFSRLVKGILDKNVQPTPMIKANDVKHLADAFGKNVVILHKGAKDVIADGHKGTEAVSCGLAGSGRRCGGQGDLLSGALAVFWWWAICAGSSESALSPPIAASYAASRLVRECNASAYKIKQRGMLTCDILEQIQPVFARIFETHCNK</sequence>
<dbReference type="Pfam" id="PF01256">
    <property type="entry name" value="Carb_kinase"/>
    <property type="match status" value="1"/>
</dbReference>
<evidence type="ECO:0000256" key="3">
    <source>
        <dbReference type="ARBA" id="ARBA00022840"/>
    </source>
</evidence>
<keyword evidence="6 8" id="KW-0456">Lyase</keyword>
<comment type="function">
    <text evidence="8">Catalyzes the dehydration of the S-form of NAD(P)HX at the expense of ATP, which is converted to ADP. Together with NAD(P)HX epimerase, which catalyzes the epimerization of the S- and R-forms, the enzyme allows the repair of both epimers of NAD(P)HX, a damaged form of NAD(P)H that is a result of enzymatic or heat-dependent hydration.</text>
</comment>